<keyword evidence="15" id="KW-1185">Reference proteome</keyword>
<protein>
    <recommendedName>
        <fullName evidence="16">Pickpocket protein 19</fullName>
    </recommendedName>
</protein>
<comment type="subcellular location">
    <subcellularLocation>
        <location evidence="1">Membrane</location>
        <topology evidence="1">Multi-pass membrane protein</topology>
    </subcellularLocation>
</comment>
<evidence type="ECO:0000256" key="8">
    <source>
        <dbReference type="ARBA" id="ARBA00023065"/>
    </source>
</evidence>
<keyword evidence="11 12" id="KW-0407">Ion channel</keyword>
<dbReference type="Proteomes" id="UP000235965">
    <property type="component" value="Unassembled WGS sequence"/>
</dbReference>
<dbReference type="OrthoDB" id="5874059at2759"/>
<dbReference type="EMBL" id="NEVH01018390">
    <property type="protein sequence ID" value="PNF23366.1"/>
    <property type="molecule type" value="Genomic_DNA"/>
</dbReference>
<evidence type="ECO:0000256" key="13">
    <source>
        <dbReference type="SAM" id="Phobius"/>
    </source>
</evidence>
<accession>A0A2J7Q462</accession>
<keyword evidence="8 12" id="KW-0406">Ion transport</keyword>
<comment type="similarity">
    <text evidence="2 12">Belongs to the amiloride-sensitive sodium channel (TC 1.A.6) family.</text>
</comment>
<dbReference type="InterPro" id="IPR001873">
    <property type="entry name" value="ENaC"/>
</dbReference>
<evidence type="ECO:0000256" key="12">
    <source>
        <dbReference type="RuleBase" id="RU000679"/>
    </source>
</evidence>
<evidence type="ECO:0000256" key="3">
    <source>
        <dbReference type="ARBA" id="ARBA00022448"/>
    </source>
</evidence>
<evidence type="ECO:0000256" key="7">
    <source>
        <dbReference type="ARBA" id="ARBA00023053"/>
    </source>
</evidence>
<dbReference type="PANTHER" id="PTHR11690:SF237">
    <property type="entry name" value="PICKPOCKET 16-RELATED"/>
    <property type="match status" value="1"/>
</dbReference>
<dbReference type="Gene3D" id="2.60.470.10">
    <property type="entry name" value="Acid-sensing ion channels like domains"/>
    <property type="match status" value="1"/>
</dbReference>
<feature type="transmembrane region" description="Helical" evidence="13">
    <location>
        <begin position="6"/>
        <end position="27"/>
    </location>
</feature>
<dbReference type="InParanoid" id="A0A2J7Q462"/>
<dbReference type="GO" id="GO:0015280">
    <property type="term" value="F:ligand-gated sodium channel activity"/>
    <property type="evidence" value="ECO:0007669"/>
    <property type="project" value="TreeGrafter"/>
</dbReference>
<organism evidence="14 15">
    <name type="scientific">Cryptotermes secundus</name>
    <dbReference type="NCBI Taxonomy" id="105785"/>
    <lineage>
        <taxon>Eukaryota</taxon>
        <taxon>Metazoa</taxon>
        <taxon>Ecdysozoa</taxon>
        <taxon>Arthropoda</taxon>
        <taxon>Hexapoda</taxon>
        <taxon>Insecta</taxon>
        <taxon>Pterygota</taxon>
        <taxon>Neoptera</taxon>
        <taxon>Polyneoptera</taxon>
        <taxon>Dictyoptera</taxon>
        <taxon>Blattodea</taxon>
        <taxon>Blattoidea</taxon>
        <taxon>Termitoidae</taxon>
        <taxon>Kalotermitidae</taxon>
        <taxon>Cryptotermitinae</taxon>
        <taxon>Cryptotermes</taxon>
    </lineage>
</organism>
<dbReference type="PANTHER" id="PTHR11690">
    <property type="entry name" value="AMILORIDE-SENSITIVE SODIUM CHANNEL-RELATED"/>
    <property type="match status" value="1"/>
</dbReference>
<keyword evidence="5 12" id="KW-0812">Transmembrane</keyword>
<evidence type="ECO:0008006" key="16">
    <source>
        <dbReference type="Google" id="ProtNLM"/>
    </source>
</evidence>
<evidence type="ECO:0000256" key="4">
    <source>
        <dbReference type="ARBA" id="ARBA00022461"/>
    </source>
</evidence>
<dbReference type="GO" id="GO:0005886">
    <property type="term" value="C:plasma membrane"/>
    <property type="evidence" value="ECO:0007669"/>
    <property type="project" value="TreeGrafter"/>
</dbReference>
<evidence type="ECO:0000256" key="11">
    <source>
        <dbReference type="ARBA" id="ARBA00023303"/>
    </source>
</evidence>
<evidence type="ECO:0000256" key="5">
    <source>
        <dbReference type="ARBA" id="ARBA00022692"/>
    </source>
</evidence>
<keyword evidence="3 12" id="KW-0813">Transport</keyword>
<comment type="caution">
    <text evidence="14">The sequence shown here is derived from an EMBL/GenBank/DDBJ whole genome shotgun (WGS) entry which is preliminary data.</text>
</comment>
<evidence type="ECO:0000256" key="9">
    <source>
        <dbReference type="ARBA" id="ARBA00023136"/>
    </source>
</evidence>
<evidence type="ECO:0000256" key="1">
    <source>
        <dbReference type="ARBA" id="ARBA00004141"/>
    </source>
</evidence>
<reference evidence="14 15" key="1">
    <citation type="submission" date="2017-12" db="EMBL/GenBank/DDBJ databases">
        <title>Hemimetabolous genomes reveal molecular basis of termite eusociality.</title>
        <authorList>
            <person name="Harrison M.C."/>
            <person name="Jongepier E."/>
            <person name="Robertson H.M."/>
            <person name="Arning N."/>
            <person name="Bitard-Feildel T."/>
            <person name="Chao H."/>
            <person name="Childers C.P."/>
            <person name="Dinh H."/>
            <person name="Doddapaneni H."/>
            <person name="Dugan S."/>
            <person name="Gowin J."/>
            <person name="Greiner C."/>
            <person name="Han Y."/>
            <person name="Hu H."/>
            <person name="Hughes D.S.T."/>
            <person name="Huylmans A.-K."/>
            <person name="Kemena C."/>
            <person name="Kremer L.P.M."/>
            <person name="Lee S.L."/>
            <person name="Lopez-Ezquerra A."/>
            <person name="Mallet L."/>
            <person name="Monroy-Kuhn J.M."/>
            <person name="Moser A."/>
            <person name="Murali S.C."/>
            <person name="Muzny D.M."/>
            <person name="Otani S."/>
            <person name="Piulachs M.-D."/>
            <person name="Poelchau M."/>
            <person name="Qu J."/>
            <person name="Schaub F."/>
            <person name="Wada-Katsumata A."/>
            <person name="Worley K.C."/>
            <person name="Xie Q."/>
            <person name="Ylla G."/>
            <person name="Poulsen M."/>
            <person name="Gibbs R.A."/>
            <person name="Schal C."/>
            <person name="Richards S."/>
            <person name="Belles X."/>
            <person name="Korb J."/>
            <person name="Bornberg-Bauer E."/>
        </authorList>
    </citation>
    <scope>NUCLEOTIDE SEQUENCE [LARGE SCALE GENOMIC DNA]</scope>
    <source>
        <tissue evidence="14">Whole body</tissue>
    </source>
</reference>
<evidence type="ECO:0000256" key="6">
    <source>
        <dbReference type="ARBA" id="ARBA00022989"/>
    </source>
</evidence>
<proteinExistence type="inferred from homology"/>
<keyword evidence="4 12" id="KW-0894">Sodium channel</keyword>
<dbReference type="Pfam" id="PF00858">
    <property type="entry name" value="ASC"/>
    <property type="match status" value="1"/>
</dbReference>
<keyword evidence="7" id="KW-0915">Sodium</keyword>
<keyword evidence="9 13" id="KW-0472">Membrane</keyword>
<evidence type="ECO:0000313" key="14">
    <source>
        <dbReference type="EMBL" id="PNF23366.1"/>
    </source>
</evidence>
<dbReference type="AlphaFoldDB" id="A0A2J7Q462"/>
<keyword evidence="10 12" id="KW-0739">Sodium transport</keyword>
<name>A0A2J7Q462_9NEOP</name>
<gene>
    <name evidence="14" type="ORF">B7P43_G13171</name>
</gene>
<dbReference type="STRING" id="105785.A0A2J7Q462"/>
<sequence>LTSSILLYRLYTTVVLIACIVTAGVFVTRAWDKFSMTPIVVNVETTNYPLYKLQFPAVTICPANTVKKTTGEELLSRYLNMSLDSELRKDLWNFMSALAKCQYPFYFRMQEHLQQIHSLLPQFADFNVSRFMLQVLPTCSELMDRCFWMGNEVNCCEIFNLQRTEAGFCYSFNSLTSEKTWNCEGTDEFFRPSKTYKESNESSKCEPRHNIASGTTTGLEVFLKPSKPEDSLQDGQRDKAGTRVYVHLPVQLPEAGTGVLMPEEQAKVFSVEVTPSVTESSLNVRALSVSERQCLFPDERRLSVFNTYTEKNCLLECRLSNIARFCGCLPYFFSALIELRIIKPPKGAPGFENITAIDCADCLPTCHDNRYDIHYSYKDDGNPYAKGSGGYLDVFYKDVSAIKYRQQLAFDVMDLVG</sequence>
<evidence type="ECO:0000256" key="10">
    <source>
        <dbReference type="ARBA" id="ARBA00023201"/>
    </source>
</evidence>
<feature type="non-terminal residue" evidence="14">
    <location>
        <position position="1"/>
    </location>
</feature>
<keyword evidence="6 13" id="KW-1133">Transmembrane helix</keyword>
<evidence type="ECO:0000256" key="2">
    <source>
        <dbReference type="ARBA" id="ARBA00007193"/>
    </source>
</evidence>
<evidence type="ECO:0000313" key="15">
    <source>
        <dbReference type="Proteomes" id="UP000235965"/>
    </source>
</evidence>